<comment type="caution">
    <text evidence="9">The sequence shown here is derived from an EMBL/GenBank/DDBJ whole genome shotgun (WGS) entry which is preliminary data.</text>
</comment>
<dbReference type="InterPro" id="IPR017871">
    <property type="entry name" value="ABC_transporter-like_CS"/>
</dbReference>
<dbReference type="Gene3D" id="1.20.1560.10">
    <property type="entry name" value="ABC transporter type 1, transmembrane domain"/>
    <property type="match status" value="1"/>
</dbReference>
<dbReference type="GO" id="GO:0005886">
    <property type="term" value="C:plasma membrane"/>
    <property type="evidence" value="ECO:0007669"/>
    <property type="project" value="UniProtKB-SubCell"/>
</dbReference>
<dbReference type="InterPro" id="IPR039421">
    <property type="entry name" value="Type_1_exporter"/>
</dbReference>
<gene>
    <name evidence="9" type="ORF">LKD71_01440</name>
</gene>
<sequence length="587" mass="67709">MKEFWKSVRNNGYFLHLTLRTTPQYLLTAGVLRVVGGVRSVFLSVYFLSYIVSCVEQKRSIREILCFTAGSFLIVAVSFWAEAVFNCKKVPVYQEKLTGVLQHKVFEKTRSLDIRVYDSEEFYTMITLVNEECKDRMVSVLENTLRLLEYAAVFVSIIGYSLTIDVIAPVIGCLSLAVNYAINQKLVQLQVAYDWKLKEKGKEENAYERILFLPEYAREGRLTGIRDVVMRRYHTLMKSRELLIRQSGGEIGRLSAWKRIFCEAVCMDFLVPFYLTIRILVLKNIAAADFLAIINGSASLQMRLGDLSDEIAVFRQNGLFIERFRRFEQLPQETEKNLEKKWNKIPFRELEMKQVCFGYSPEKQVLQNIDLCIHKGEKVAVVGRNGSGKTTLIKLLLRLYEPDAGEMKYNGRTVQEIAVDEYRNCFSAMFQDFSIYEASVAENVAMSRQPDKKRVRDALEKVELLQELPDLYQKIGQEFGENGKLLSGGQLQRLVLARTIYADREILVMDEPTSAIDVLFEKRFYELVHKYLKDKTIIFVSHRLTSVVPCDQIFYMEDGRITENGKHNELMKLNGGYAKLFLAQNAI</sequence>
<evidence type="ECO:0000256" key="7">
    <source>
        <dbReference type="SAM" id="Phobius"/>
    </source>
</evidence>
<evidence type="ECO:0000256" key="1">
    <source>
        <dbReference type="ARBA" id="ARBA00004651"/>
    </source>
</evidence>
<dbReference type="InterPro" id="IPR003593">
    <property type="entry name" value="AAA+_ATPase"/>
</dbReference>
<dbReference type="InterPro" id="IPR027417">
    <property type="entry name" value="P-loop_NTPase"/>
</dbReference>
<dbReference type="InterPro" id="IPR036640">
    <property type="entry name" value="ABC1_TM_sf"/>
</dbReference>
<keyword evidence="4 9" id="KW-0067">ATP-binding</keyword>
<accession>A0AAE3DQ92</accession>
<dbReference type="PROSITE" id="PS00211">
    <property type="entry name" value="ABC_TRANSPORTER_1"/>
    <property type="match status" value="1"/>
</dbReference>
<dbReference type="Gene3D" id="3.40.50.300">
    <property type="entry name" value="P-loop containing nucleotide triphosphate hydrolases"/>
    <property type="match status" value="1"/>
</dbReference>
<evidence type="ECO:0000259" key="8">
    <source>
        <dbReference type="PROSITE" id="PS50893"/>
    </source>
</evidence>
<keyword evidence="5 7" id="KW-1133">Transmembrane helix</keyword>
<feature type="domain" description="ABC transporter" evidence="8">
    <location>
        <begin position="350"/>
        <end position="583"/>
    </location>
</feature>
<keyword evidence="3" id="KW-0547">Nucleotide-binding</keyword>
<dbReference type="PROSITE" id="PS50893">
    <property type="entry name" value="ABC_TRANSPORTER_2"/>
    <property type="match status" value="1"/>
</dbReference>
<feature type="transmembrane region" description="Helical" evidence="7">
    <location>
        <begin position="25"/>
        <end position="52"/>
    </location>
</feature>
<dbReference type="EMBL" id="JAJEPR010000002">
    <property type="protein sequence ID" value="MCC2188498.1"/>
    <property type="molecule type" value="Genomic_DNA"/>
</dbReference>
<dbReference type="SUPFAM" id="SSF52540">
    <property type="entry name" value="P-loop containing nucleoside triphosphate hydrolases"/>
    <property type="match status" value="1"/>
</dbReference>
<evidence type="ECO:0000313" key="10">
    <source>
        <dbReference type="Proteomes" id="UP001197875"/>
    </source>
</evidence>
<keyword evidence="10" id="KW-1185">Reference proteome</keyword>
<dbReference type="Proteomes" id="UP001197875">
    <property type="component" value="Unassembled WGS sequence"/>
</dbReference>
<dbReference type="GO" id="GO:0034040">
    <property type="term" value="F:ATPase-coupled lipid transmembrane transporter activity"/>
    <property type="evidence" value="ECO:0007669"/>
    <property type="project" value="TreeGrafter"/>
</dbReference>
<dbReference type="InterPro" id="IPR003439">
    <property type="entry name" value="ABC_transporter-like_ATP-bd"/>
</dbReference>
<feature type="transmembrane region" description="Helical" evidence="7">
    <location>
        <begin position="64"/>
        <end position="81"/>
    </location>
</feature>
<dbReference type="AlphaFoldDB" id="A0AAE3DQ92"/>
<comment type="subcellular location">
    <subcellularLocation>
        <location evidence="1">Cell membrane</location>
        <topology evidence="1">Multi-pass membrane protein</topology>
    </subcellularLocation>
</comment>
<proteinExistence type="predicted"/>
<keyword evidence="2 7" id="KW-0812">Transmembrane</keyword>
<evidence type="ECO:0000256" key="6">
    <source>
        <dbReference type="ARBA" id="ARBA00023136"/>
    </source>
</evidence>
<dbReference type="SUPFAM" id="SSF90123">
    <property type="entry name" value="ABC transporter transmembrane region"/>
    <property type="match status" value="1"/>
</dbReference>
<dbReference type="GO" id="GO:0005524">
    <property type="term" value="F:ATP binding"/>
    <property type="evidence" value="ECO:0007669"/>
    <property type="project" value="UniProtKB-KW"/>
</dbReference>
<name>A0AAE3DQ92_9FIRM</name>
<reference evidence="9 10" key="1">
    <citation type="submission" date="2021-10" db="EMBL/GenBank/DDBJ databases">
        <title>Anaerobic single-cell dispensing facilitates the cultivation of human gut bacteria.</title>
        <authorList>
            <person name="Afrizal A."/>
        </authorList>
    </citation>
    <scope>NUCLEOTIDE SEQUENCE [LARGE SCALE GENOMIC DNA]</scope>
    <source>
        <strain evidence="9 10">CLA-AA-H277</strain>
    </source>
</reference>
<protein>
    <submittedName>
        <fullName evidence="9">ABC transporter ATP-binding protein/permease</fullName>
    </submittedName>
</protein>
<evidence type="ECO:0000256" key="3">
    <source>
        <dbReference type="ARBA" id="ARBA00022741"/>
    </source>
</evidence>
<keyword evidence="6 7" id="KW-0472">Membrane</keyword>
<dbReference type="Pfam" id="PF00005">
    <property type="entry name" value="ABC_tran"/>
    <property type="match status" value="1"/>
</dbReference>
<evidence type="ECO:0000256" key="4">
    <source>
        <dbReference type="ARBA" id="ARBA00022840"/>
    </source>
</evidence>
<dbReference type="SMART" id="SM00382">
    <property type="entry name" value="AAA"/>
    <property type="match status" value="1"/>
</dbReference>
<evidence type="ECO:0000313" key="9">
    <source>
        <dbReference type="EMBL" id="MCC2188498.1"/>
    </source>
</evidence>
<dbReference type="CDD" id="cd03228">
    <property type="entry name" value="ABCC_MRP_Like"/>
    <property type="match status" value="1"/>
</dbReference>
<organism evidence="9 10">
    <name type="scientific">Fusicatenibacter faecihominis</name>
    <dbReference type="NCBI Taxonomy" id="2881276"/>
    <lineage>
        <taxon>Bacteria</taxon>
        <taxon>Bacillati</taxon>
        <taxon>Bacillota</taxon>
        <taxon>Clostridia</taxon>
        <taxon>Lachnospirales</taxon>
        <taxon>Lachnospiraceae</taxon>
        <taxon>Fusicatenibacter</taxon>
    </lineage>
</organism>
<dbReference type="PANTHER" id="PTHR24221:SF654">
    <property type="entry name" value="ATP-BINDING CASSETTE SUB-FAMILY B MEMBER 6"/>
    <property type="match status" value="1"/>
</dbReference>
<evidence type="ECO:0000256" key="2">
    <source>
        <dbReference type="ARBA" id="ARBA00022692"/>
    </source>
</evidence>
<dbReference type="PANTHER" id="PTHR24221">
    <property type="entry name" value="ATP-BINDING CASSETTE SUB-FAMILY B"/>
    <property type="match status" value="1"/>
</dbReference>
<dbReference type="RefSeq" id="WP_227614070.1">
    <property type="nucleotide sequence ID" value="NZ_JAJEPR010000002.1"/>
</dbReference>
<evidence type="ECO:0000256" key="5">
    <source>
        <dbReference type="ARBA" id="ARBA00022989"/>
    </source>
</evidence>
<dbReference type="GO" id="GO:0016887">
    <property type="term" value="F:ATP hydrolysis activity"/>
    <property type="evidence" value="ECO:0007669"/>
    <property type="project" value="InterPro"/>
</dbReference>